<keyword evidence="2" id="KW-1185">Reference proteome</keyword>
<evidence type="ECO:0000313" key="2">
    <source>
        <dbReference type="Proteomes" id="UP001152795"/>
    </source>
</evidence>
<proteinExistence type="predicted"/>
<dbReference type="AlphaFoldDB" id="A0A7D9IEJ0"/>
<evidence type="ECO:0000313" key="1">
    <source>
        <dbReference type="EMBL" id="CAB4003830.1"/>
    </source>
</evidence>
<accession>A0A7D9IEJ0</accession>
<reference evidence="1" key="1">
    <citation type="submission" date="2020-04" db="EMBL/GenBank/DDBJ databases">
        <authorList>
            <person name="Alioto T."/>
            <person name="Alioto T."/>
            <person name="Gomez Garrido J."/>
        </authorList>
    </citation>
    <scope>NUCLEOTIDE SEQUENCE</scope>
    <source>
        <strain evidence="1">A484AB</strain>
    </source>
</reference>
<sequence length="71" mass="7712">MAEALSMFNSSEDESDFEGFLIDETVEETWPIAVGTSAVSWRDIAGDSDFHGFSDIEVQELDSDSVSESGS</sequence>
<protein>
    <submittedName>
        <fullName evidence="1">Uncharacterized protein</fullName>
    </submittedName>
</protein>
<organism evidence="1 2">
    <name type="scientific">Paramuricea clavata</name>
    <name type="common">Red gorgonian</name>
    <name type="synonym">Violescent sea-whip</name>
    <dbReference type="NCBI Taxonomy" id="317549"/>
    <lineage>
        <taxon>Eukaryota</taxon>
        <taxon>Metazoa</taxon>
        <taxon>Cnidaria</taxon>
        <taxon>Anthozoa</taxon>
        <taxon>Octocorallia</taxon>
        <taxon>Malacalcyonacea</taxon>
        <taxon>Plexauridae</taxon>
        <taxon>Paramuricea</taxon>
    </lineage>
</organism>
<gene>
    <name evidence="1" type="ORF">PACLA_8A001319</name>
</gene>
<dbReference type="Proteomes" id="UP001152795">
    <property type="component" value="Unassembled WGS sequence"/>
</dbReference>
<dbReference type="EMBL" id="CACRXK020004736">
    <property type="protein sequence ID" value="CAB4003830.1"/>
    <property type="molecule type" value="Genomic_DNA"/>
</dbReference>
<name>A0A7D9IEJ0_PARCT</name>
<comment type="caution">
    <text evidence="1">The sequence shown here is derived from an EMBL/GenBank/DDBJ whole genome shotgun (WGS) entry which is preliminary data.</text>
</comment>